<reference evidence="1 2" key="1">
    <citation type="submission" date="2021-01" db="EMBL/GenBank/DDBJ databases">
        <title>Genomic Encyclopedia of Type Strains, Phase IV (KMG-IV): sequencing the most valuable type-strain genomes for metagenomic binning, comparative biology and taxonomic classification.</title>
        <authorList>
            <person name="Goeker M."/>
        </authorList>
    </citation>
    <scope>NUCLEOTIDE SEQUENCE [LARGE SCALE GENOMIC DNA]</scope>
    <source>
        <strain evidence="1 2">DSM 24436</strain>
    </source>
</reference>
<dbReference type="RefSeq" id="WP_204662554.1">
    <property type="nucleotide sequence ID" value="NZ_JAFBDT010000004.1"/>
</dbReference>
<organism evidence="1 2">
    <name type="scientific">Fusibacter tunisiensis</name>
    <dbReference type="NCBI Taxonomy" id="1008308"/>
    <lineage>
        <taxon>Bacteria</taxon>
        <taxon>Bacillati</taxon>
        <taxon>Bacillota</taxon>
        <taxon>Clostridia</taxon>
        <taxon>Eubacteriales</taxon>
        <taxon>Eubacteriales Family XII. Incertae Sedis</taxon>
        <taxon>Fusibacter</taxon>
    </lineage>
</organism>
<accession>A0ABS2MPB8</accession>
<evidence type="ECO:0000313" key="2">
    <source>
        <dbReference type="Proteomes" id="UP000767854"/>
    </source>
</evidence>
<evidence type="ECO:0000313" key="1">
    <source>
        <dbReference type="EMBL" id="MBM7561249.1"/>
    </source>
</evidence>
<protein>
    <submittedName>
        <fullName evidence="1">DNA-binding transcriptional MerR regulator</fullName>
    </submittedName>
</protein>
<dbReference type="Pfam" id="PF08876">
    <property type="entry name" value="DUF1836"/>
    <property type="match status" value="1"/>
</dbReference>
<proteinExistence type="predicted"/>
<sequence>MQKNQIKKILEFVDPNYEMIPNIPLYMDQLLDYLKSSLDPLARSESDSIFTKTMVNNYVKASVIAPPEKKKYSKDAIADLLLVYHLKQVFSIQDTKKIIDLARSENQIYYTLFTEIQAQTHEKIKSEILTEGSKQAQIEQLFKLSVEASSKKILAERLLDQLIETQESKE</sequence>
<dbReference type="PANTHER" id="PTHR40056:SF1">
    <property type="entry name" value="DUF1836 DOMAIN-CONTAINING PROTEIN"/>
    <property type="match status" value="1"/>
</dbReference>
<keyword evidence="2" id="KW-1185">Reference proteome</keyword>
<dbReference type="InterPro" id="IPR014975">
    <property type="entry name" value="DUF1836"/>
</dbReference>
<keyword evidence="1" id="KW-0238">DNA-binding</keyword>
<comment type="caution">
    <text evidence="1">The sequence shown here is derived from an EMBL/GenBank/DDBJ whole genome shotgun (WGS) entry which is preliminary data.</text>
</comment>
<dbReference type="PANTHER" id="PTHR40056">
    <property type="entry name" value="HYPOTHETICAL CYTOSOLIC PROTEIN"/>
    <property type="match status" value="1"/>
</dbReference>
<gene>
    <name evidence="1" type="ORF">JOC49_000769</name>
</gene>
<dbReference type="GO" id="GO:0003677">
    <property type="term" value="F:DNA binding"/>
    <property type="evidence" value="ECO:0007669"/>
    <property type="project" value="UniProtKB-KW"/>
</dbReference>
<dbReference type="EMBL" id="JAFBDT010000004">
    <property type="protein sequence ID" value="MBM7561249.1"/>
    <property type="molecule type" value="Genomic_DNA"/>
</dbReference>
<dbReference type="Proteomes" id="UP000767854">
    <property type="component" value="Unassembled WGS sequence"/>
</dbReference>
<name>A0ABS2MPB8_9FIRM</name>